<dbReference type="Gramene" id="TraesROB_scaffold_006606_01G000500.1">
    <property type="protein sequence ID" value="TraesROB_scaffold_006606_01G000500.1"/>
    <property type="gene ID" value="TraesROB_scaffold_006606_01G000500"/>
</dbReference>
<feature type="transmembrane region" description="Helical" evidence="1">
    <location>
        <begin position="20"/>
        <end position="40"/>
    </location>
</feature>
<sequence>MEVDGDGETMAKKKIPVPDVARMVSAWALFTAGVFLVSFALAYHHLPCDLVCNCVQPTDITWMVSCAASQAAAAALALLLPGRHRCVRRALVYLVLTLAIVVHFVLMMAAESHNIVMIYWTIFFMAGDYASVLALMLGGEED</sequence>
<dbReference type="EnsemblPlants" id="TraesCS5A02G035400.1">
    <property type="protein sequence ID" value="TraesCS5A02G035400.1"/>
    <property type="gene ID" value="TraesCS5A02G035400"/>
</dbReference>
<dbReference type="AlphaFoldDB" id="A0A3B6KB35"/>
<feature type="transmembrane region" description="Helical" evidence="1">
    <location>
        <begin position="91"/>
        <end position="110"/>
    </location>
</feature>
<feature type="transmembrane region" description="Helical" evidence="1">
    <location>
        <begin position="116"/>
        <end position="137"/>
    </location>
</feature>
<dbReference type="Gramene" id="TraesCLE_scaffold_006039_01G000400.1">
    <property type="protein sequence ID" value="TraesCLE_scaffold_006039_01G000400.1"/>
    <property type="gene ID" value="TraesCLE_scaffold_006039_01G000400"/>
</dbReference>
<dbReference type="Gramene" id="TraesSYM5A03G02605980.1">
    <property type="protein sequence ID" value="TraesSYM5A03G02605980.1"/>
    <property type="gene ID" value="TraesSYM5A03G02605980"/>
</dbReference>
<dbReference type="Gramene" id="TraesCS5A02G035400.1">
    <property type="protein sequence ID" value="TraesCS5A02G035400.1"/>
    <property type="gene ID" value="TraesCS5A02G035400"/>
</dbReference>
<reference evidence="2" key="1">
    <citation type="submission" date="2018-08" db="EMBL/GenBank/DDBJ databases">
        <authorList>
            <person name="Rossello M."/>
        </authorList>
    </citation>
    <scope>NUCLEOTIDE SEQUENCE [LARGE SCALE GENOMIC DNA]</scope>
    <source>
        <strain evidence="2">cv. Chinese Spring</strain>
    </source>
</reference>
<organism evidence="2">
    <name type="scientific">Triticum aestivum</name>
    <name type="common">Wheat</name>
    <dbReference type="NCBI Taxonomy" id="4565"/>
    <lineage>
        <taxon>Eukaryota</taxon>
        <taxon>Viridiplantae</taxon>
        <taxon>Streptophyta</taxon>
        <taxon>Embryophyta</taxon>
        <taxon>Tracheophyta</taxon>
        <taxon>Spermatophyta</taxon>
        <taxon>Magnoliopsida</taxon>
        <taxon>Liliopsida</taxon>
        <taxon>Poales</taxon>
        <taxon>Poaceae</taxon>
        <taxon>BOP clade</taxon>
        <taxon>Pooideae</taxon>
        <taxon>Triticodae</taxon>
        <taxon>Triticeae</taxon>
        <taxon>Triticinae</taxon>
        <taxon>Triticum</taxon>
    </lineage>
</organism>
<reference evidence="2" key="2">
    <citation type="submission" date="2018-10" db="UniProtKB">
        <authorList>
            <consortium name="EnsemblPlants"/>
        </authorList>
    </citation>
    <scope>IDENTIFICATION</scope>
</reference>
<evidence type="ECO:0000313" key="2">
    <source>
        <dbReference type="EnsemblPlants" id="TraesCS5A02G035400.1"/>
    </source>
</evidence>
<keyword evidence="3" id="KW-1185">Reference proteome</keyword>
<accession>A0A3B6KB35</accession>
<evidence type="ECO:0000256" key="1">
    <source>
        <dbReference type="SAM" id="Phobius"/>
    </source>
</evidence>
<dbReference type="Gramene" id="TraesCS5A03G0089800.1">
    <property type="protein sequence ID" value="TraesCS5A03G0089800.1.CDS"/>
    <property type="gene ID" value="TraesCS5A03G0089800"/>
</dbReference>
<keyword evidence="1" id="KW-0472">Membrane</keyword>
<protein>
    <submittedName>
        <fullName evidence="2">Uncharacterized protein</fullName>
    </submittedName>
</protein>
<proteinExistence type="predicted"/>
<feature type="transmembrane region" description="Helical" evidence="1">
    <location>
        <begin position="60"/>
        <end position="79"/>
    </location>
</feature>
<dbReference type="Gramene" id="TraesNOR5A03G02597080.1">
    <property type="protein sequence ID" value="TraesNOR5A03G02597080.1"/>
    <property type="gene ID" value="TraesNOR5A03G02597080"/>
</dbReference>
<name>A0A3B6KB35_WHEAT</name>
<keyword evidence="1" id="KW-0812">Transmembrane</keyword>
<keyword evidence="1" id="KW-1133">Transmembrane helix</keyword>
<dbReference type="Gramene" id="TraesJUL5A03G02597250.1">
    <property type="protein sequence ID" value="TraesJUL5A03G02597250.1"/>
    <property type="gene ID" value="TraesJUL5A03G02597250"/>
</dbReference>
<dbReference type="OrthoDB" id="10313529at2759"/>
<evidence type="ECO:0000313" key="3">
    <source>
        <dbReference type="Proteomes" id="UP000019116"/>
    </source>
</evidence>
<dbReference type="Proteomes" id="UP000019116">
    <property type="component" value="Chromosome 5A"/>
</dbReference>